<dbReference type="AlphaFoldDB" id="A0A915EHM6"/>
<feature type="region of interest" description="Disordered" evidence="2">
    <location>
        <begin position="442"/>
        <end position="470"/>
    </location>
</feature>
<protein>
    <submittedName>
        <fullName evidence="6">Tripeptidyl peptidase II Ig-like domain-containing protein</fullName>
    </submittedName>
</protein>
<feature type="coiled-coil region" evidence="1">
    <location>
        <begin position="490"/>
        <end position="517"/>
    </location>
</feature>
<dbReference type="InterPro" id="IPR022232">
    <property type="entry name" value="TPPII_C_art"/>
</dbReference>
<dbReference type="Pfam" id="PF12583">
    <property type="entry name" value="TPPII_C"/>
    <property type="match status" value="1"/>
</dbReference>
<dbReference type="Proteomes" id="UP000887574">
    <property type="component" value="Unplaced"/>
</dbReference>
<feature type="compositionally biased region" description="Polar residues" evidence="2">
    <location>
        <begin position="459"/>
        <end position="470"/>
    </location>
</feature>
<evidence type="ECO:0000256" key="2">
    <source>
        <dbReference type="SAM" id="MobiDB-lite"/>
    </source>
</evidence>
<evidence type="ECO:0000313" key="5">
    <source>
        <dbReference type="Proteomes" id="UP000887574"/>
    </source>
</evidence>
<feature type="domain" description="Tripeptidyl peptidase II second Ig-like" evidence="3">
    <location>
        <begin position="54"/>
        <end position="241"/>
    </location>
</feature>
<dbReference type="InterPro" id="IPR046939">
    <property type="entry name" value="TPPII_C_sf"/>
</dbReference>
<evidence type="ECO:0000259" key="3">
    <source>
        <dbReference type="Pfam" id="PF12580"/>
    </source>
</evidence>
<dbReference type="InterPro" id="IPR022229">
    <property type="entry name" value="TPPII_Ig-like-2"/>
</dbReference>
<evidence type="ECO:0000256" key="1">
    <source>
        <dbReference type="SAM" id="Coils"/>
    </source>
</evidence>
<proteinExistence type="predicted"/>
<dbReference type="Pfam" id="PF12580">
    <property type="entry name" value="TPPII"/>
    <property type="match status" value="1"/>
</dbReference>
<keyword evidence="5" id="KW-1185">Reference proteome</keyword>
<evidence type="ECO:0000259" key="4">
    <source>
        <dbReference type="Pfam" id="PF12583"/>
    </source>
</evidence>
<accession>A0A915EHM6</accession>
<dbReference type="WBParaSite" id="jg6125">
    <property type="protein sequence ID" value="jg6125"/>
    <property type="gene ID" value="jg6125"/>
</dbReference>
<dbReference type="Gene3D" id="1.25.40.710">
    <property type="match status" value="1"/>
</dbReference>
<organism evidence="5 6">
    <name type="scientific">Ditylenchus dipsaci</name>
    <dbReference type="NCBI Taxonomy" id="166011"/>
    <lineage>
        <taxon>Eukaryota</taxon>
        <taxon>Metazoa</taxon>
        <taxon>Ecdysozoa</taxon>
        <taxon>Nematoda</taxon>
        <taxon>Chromadorea</taxon>
        <taxon>Rhabditida</taxon>
        <taxon>Tylenchina</taxon>
        <taxon>Tylenchomorpha</taxon>
        <taxon>Sphaerularioidea</taxon>
        <taxon>Anguinidae</taxon>
        <taxon>Anguininae</taxon>
        <taxon>Ditylenchus</taxon>
    </lineage>
</organism>
<evidence type="ECO:0000313" key="6">
    <source>
        <dbReference type="WBParaSite" id="jg6125"/>
    </source>
</evidence>
<name>A0A915EHM6_9BILA</name>
<reference evidence="6" key="1">
    <citation type="submission" date="2022-11" db="UniProtKB">
        <authorList>
            <consortium name="WormBaseParasite"/>
        </authorList>
    </citation>
    <scope>IDENTIFICATION</scope>
</reference>
<keyword evidence="1" id="KW-0175">Coiled coil</keyword>
<feature type="domain" description="Tripeptidyl peptidase II C-terminal" evidence="4">
    <location>
        <begin position="293"/>
        <end position="351"/>
    </location>
</feature>
<sequence>MVRGGRTLEVCLSKLWANAGECQVDFDLSFHAVRPLKNLEFFSTYSLHRVDIVNSLRYEEFLPTIKMNHLCQPTKPTDAKIEALGPRDLFDNGQQMFRLLLTYSFNVPKSSSFQFALPGITEFLYENPIDCVLIQVFSSTKQYIDSTGAFPERKSVKLDKGDYCVKIQLRHKDEKLLEKFRDILLVVQHKLASSIQMDVYSSVAGALTGDGKKVSKQGIRPGQTCTCYVSPIAEDKVPKNVTTASYLLGSLTLGKTADESVCKKVQFPVRYTFLEWSKRDKNALSTVVVEKKKAANSFEEKEINESIRDHKIQLLSKIKDKSQAEEYFKKLNQEYAKHLPLIVAEIKRLSDQKECSLKEREQILSLTDEVRELADYDKVLQFFGAKIENDEGDLLAKQDMEKQKSAIIDSLLAKANVLADAHLKISTQEIPKSFRKGLRNAADEVATTDSTKDKKEPKSNQGLIPQEVPQSEITKQASVADFQIVEGSTSQSENDSSSELQQQLEELNATVEKCAGEEVDDSSDRVTLRDLEVAYSQMLKWVDANDEKTLLITAKHAVAHAHYGLLFALSRKSLTTRGLIKIWSLSKLLLLS</sequence>